<keyword evidence="4" id="KW-1185">Reference proteome</keyword>
<dbReference type="KEGG" id="eha:Ethha_2012"/>
<dbReference type="Gene3D" id="3.30.70.260">
    <property type="match status" value="1"/>
</dbReference>
<dbReference type="CDD" id="cd04872">
    <property type="entry name" value="ACT_1ZPV"/>
    <property type="match status" value="1"/>
</dbReference>
<dbReference type="RefSeq" id="WP_013485878.1">
    <property type="nucleotide sequence ID" value="NC_014828.1"/>
</dbReference>
<dbReference type="Proteomes" id="UP000001551">
    <property type="component" value="Chromosome"/>
</dbReference>
<sequence length="89" mass="9700">MKAVITVIGKDMTGIIARVSSICSENKINITEATQSVLQDVFAMIMLVDMSSAQIDCAGLSDKMDGLGKEMGLTIHVMHENLFNSMHRI</sequence>
<dbReference type="InterPro" id="IPR050990">
    <property type="entry name" value="UPF0237/GcvR_regulator"/>
</dbReference>
<dbReference type="PANTHER" id="PTHR34875">
    <property type="entry name" value="UPF0237 PROTEIN MJ1558"/>
    <property type="match status" value="1"/>
</dbReference>
<dbReference type="SUPFAM" id="SSF55021">
    <property type="entry name" value="ACT-like"/>
    <property type="match status" value="1"/>
</dbReference>
<evidence type="ECO:0000259" key="2">
    <source>
        <dbReference type="PROSITE" id="PS51671"/>
    </source>
</evidence>
<proteinExistence type="inferred from homology"/>
<dbReference type="HAMAP" id="MF_01054">
    <property type="entry name" value="UPF0237"/>
    <property type="match status" value="1"/>
</dbReference>
<feature type="domain" description="ACT" evidence="2">
    <location>
        <begin position="4"/>
        <end position="86"/>
    </location>
</feature>
<dbReference type="PROSITE" id="PS51671">
    <property type="entry name" value="ACT"/>
    <property type="match status" value="1"/>
</dbReference>
<dbReference type="PANTHER" id="PTHR34875:SF6">
    <property type="entry name" value="UPF0237 PROTEIN MJ1558"/>
    <property type="match status" value="1"/>
</dbReference>
<dbReference type="eggNOG" id="COG3830">
    <property type="taxonomic scope" value="Bacteria"/>
</dbReference>
<evidence type="ECO:0000313" key="3">
    <source>
        <dbReference type="EMBL" id="ADU27530.1"/>
    </source>
</evidence>
<dbReference type="InterPro" id="IPR022986">
    <property type="entry name" value="UPF0237_ACT"/>
</dbReference>
<comment type="similarity">
    <text evidence="1">Belongs to the UPF0237 family.</text>
</comment>
<accession>E6U358</accession>
<dbReference type="InterPro" id="IPR045865">
    <property type="entry name" value="ACT-like_dom_sf"/>
</dbReference>
<dbReference type="NCBIfam" id="NF001220">
    <property type="entry name" value="PRK00194.1"/>
    <property type="match status" value="1"/>
</dbReference>
<dbReference type="STRING" id="663278.Ethha_2012"/>
<dbReference type="EMBL" id="CP002400">
    <property type="protein sequence ID" value="ADU27530.1"/>
    <property type="molecule type" value="Genomic_DNA"/>
</dbReference>
<dbReference type="HOGENOM" id="CLU_155669_0_1_9"/>
<name>E6U358_ETHHY</name>
<dbReference type="InterPro" id="IPR002912">
    <property type="entry name" value="ACT_dom"/>
</dbReference>
<dbReference type="Pfam" id="PF13740">
    <property type="entry name" value="ACT_6"/>
    <property type="match status" value="1"/>
</dbReference>
<evidence type="ECO:0000313" key="4">
    <source>
        <dbReference type="Proteomes" id="UP000001551"/>
    </source>
</evidence>
<evidence type="ECO:0000256" key="1">
    <source>
        <dbReference type="HAMAP-Rule" id="MF_01054"/>
    </source>
</evidence>
<organism evidence="3 4">
    <name type="scientific">Ethanoligenens harbinense (strain DSM 18485 / JCM 12961 / CGMCC 1.5033 / YUAN-3)</name>
    <dbReference type="NCBI Taxonomy" id="663278"/>
    <lineage>
        <taxon>Bacteria</taxon>
        <taxon>Bacillati</taxon>
        <taxon>Bacillota</taxon>
        <taxon>Clostridia</taxon>
        <taxon>Eubacteriales</taxon>
        <taxon>Oscillospiraceae</taxon>
        <taxon>Ethanoligenens</taxon>
    </lineage>
</organism>
<protein>
    <recommendedName>
        <fullName evidence="1">UPF0237 protein Ethha_2012</fullName>
    </recommendedName>
</protein>
<dbReference type="AlphaFoldDB" id="E6U358"/>
<reference evidence="3 4" key="1">
    <citation type="submission" date="2010-12" db="EMBL/GenBank/DDBJ databases">
        <title>Complete sequence of Ethanoligenens harbinense YUAN-3.</title>
        <authorList>
            <person name="Lucas S."/>
            <person name="Copeland A."/>
            <person name="Lapidus A."/>
            <person name="Cheng J.-F."/>
            <person name="Bruce D."/>
            <person name="Goodwin L."/>
            <person name="Pitluck S."/>
            <person name="Chertkov O."/>
            <person name="Misra M."/>
            <person name="Detter J.C."/>
            <person name="Han C."/>
            <person name="Tapia R."/>
            <person name="Land M."/>
            <person name="Hauser L."/>
            <person name="Jeffries C."/>
            <person name="Kyrpides N."/>
            <person name="Ivanova N."/>
            <person name="Mikhailova N."/>
            <person name="Wang A."/>
            <person name="Mouttaki H."/>
            <person name="He Z."/>
            <person name="Zhou J."/>
            <person name="Hemme C.L."/>
            <person name="Woyke T."/>
        </authorList>
    </citation>
    <scope>NUCLEOTIDE SEQUENCE [LARGE SCALE GENOMIC DNA]</scope>
    <source>
        <strain evidence="4">DSM 18485 / JCM 12961 / CGMCC 1.5033 / YUAN-3</strain>
    </source>
</reference>
<gene>
    <name evidence="3" type="ordered locus">Ethha_2012</name>
</gene>